<dbReference type="Pfam" id="PF12728">
    <property type="entry name" value="HTH_17"/>
    <property type="match status" value="1"/>
</dbReference>
<dbReference type="EMBL" id="SDKM01000020">
    <property type="protein sequence ID" value="RYP84903.1"/>
    <property type="molecule type" value="Genomic_DNA"/>
</dbReference>
<accession>A0A4Q4ZAH6</accession>
<organism evidence="2 3">
    <name type="scientific">Nocardioides guangzhouensis</name>
    <dbReference type="NCBI Taxonomy" id="2497878"/>
    <lineage>
        <taxon>Bacteria</taxon>
        <taxon>Bacillati</taxon>
        <taxon>Actinomycetota</taxon>
        <taxon>Actinomycetes</taxon>
        <taxon>Propionibacteriales</taxon>
        <taxon>Nocardioidaceae</taxon>
        <taxon>Nocardioides</taxon>
    </lineage>
</organism>
<dbReference type="InterPro" id="IPR041657">
    <property type="entry name" value="HTH_17"/>
</dbReference>
<comment type="caution">
    <text evidence="2">The sequence shown here is derived from an EMBL/GenBank/DDBJ whole genome shotgun (WGS) entry which is preliminary data.</text>
</comment>
<dbReference type="InterPro" id="IPR010093">
    <property type="entry name" value="SinI_DNA-bd"/>
</dbReference>
<reference evidence="2 3" key="1">
    <citation type="submission" date="2019-01" db="EMBL/GenBank/DDBJ databases">
        <title>Nocardioides guangzhouensis sp. nov., an actinobacterium isolated from soil.</title>
        <authorList>
            <person name="Fu Y."/>
            <person name="Cai Y."/>
            <person name="Lin Z."/>
            <person name="Chen P."/>
        </authorList>
    </citation>
    <scope>NUCLEOTIDE SEQUENCE [LARGE SCALE GENOMIC DNA]</scope>
    <source>
        <strain evidence="2 3">130</strain>
    </source>
</reference>
<evidence type="ECO:0000259" key="1">
    <source>
        <dbReference type="Pfam" id="PF12728"/>
    </source>
</evidence>
<dbReference type="GO" id="GO:0003677">
    <property type="term" value="F:DNA binding"/>
    <property type="evidence" value="ECO:0007669"/>
    <property type="project" value="InterPro"/>
</dbReference>
<name>A0A4Q4ZAH6_9ACTN</name>
<keyword evidence="3" id="KW-1185">Reference proteome</keyword>
<sequence>MSPPVALLSVSRSRIYELIRSNQLRTVRVGGSRRVPARALDEYVARLLRGSGRGTA</sequence>
<gene>
    <name evidence="2" type="ORF">EKO23_14105</name>
</gene>
<proteinExistence type="predicted"/>
<protein>
    <submittedName>
        <fullName evidence="2">Helix-turn-helix domain-containing protein</fullName>
    </submittedName>
</protein>
<feature type="domain" description="Helix-turn-helix" evidence="1">
    <location>
        <begin position="6"/>
        <end position="46"/>
    </location>
</feature>
<dbReference type="NCBIfam" id="TIGR01764">
    <property type="entry name" value="excise"/>
    <property type="match status" value="1"/>
</dbReference>
<dbReference type="OrthoDB" id="3789380at2"/>
<dbReference type="AlphaFoldDB" id="A0A4Q4ZAH6"/>
<evidence type="ECO:0000313" key="2">
    <source>
        <dbReference type="EMBL" id="RYP84903.1"/>
    </source>
</evidence>
<evidence type="ECO:0000313" key="3">
    <source>
        <dbReference type="Proteomes" id="UP000295198"/>
    </source>
</evidence>
<dbReference type="Proteomes" id="UP000295198">
    <property type="component" value="Unassembled WGS sequence"/>
</dbReference>